<organism evidence="1 3">
    <name type="scientific">Neptunomonas phycophila</name>
    <dbReference type="NCBI Taxonomy" id="1572645"/>
    <lineage>
        <taxon>Bacteria</taxon>
        <taxon>Pseudomonadati</taxon>
        <taxon>Pseudomonadota</taxon>
        <taxon>Gammaproteobacteria</taxon>
        <taxon>Oceanospirillales</taxon>
        <taxon>Oceanospirillaceae</taxon>
        <taxon>Neptunomonas</taxon>
    </lineage>
</organism>
<dbReference type="Proteomes" id="UP001177341">
    <property type="component" value="Unassembled WGS sequence"/>
</dbReference>
<reference evidence="1" key="1">
    <citation type="submission" date="2023-07" db="EMBL/GenBank/DDBJ databases">
        <title>Genome content predicts the carbon catabolic preferences of heterotrophic bacteria.</title>
        <authorList>
            <person name="Gralka M."/>
        </authorList>
    </citation>
    <scope>NUCLEOTIDE SEQUENCE</scope>
    <source>
        <strain evidence="2">5G01</strain>
        <strain evidence="1">I2M16</strain>
    </source>
</reference>
<keyword evidence="4" id="KW-1185">Reference proteome</keyword>
<name>A0AAW7XI31_9GAMM</name>
<gene>
    <name evidence="1" type="ORF">Q4490_10925</name>
    <name evidence="2" type="ORF">Q8W30_14135</name>
</gene>
<protein>
    <submittedName>
        <fullName evidence="1">Uncharacterized protein</fullName>
    </submittedName>
</protein>
<dbReference type="EMBL" id="JAUYVO010000010">
    <property type="protein sequence ID" value="MDP2523712.1"/>
    <property type="molecule type" value="Genomic_DNA"/>
</dbReference>
<dbReference type="Proteomes" id="UP001169862">
    <property type="component" value="Unassembled WGS sequence"/>
</dbReference>
<evidence type="ECO:0000313" key="4">
    <source>
        <dbReference type="Proteomes" id="UP001177341"/>
    </source>
</evidence>
<evidence type="ECO:0000313" key="1">
    <source>
        <dbReference type="EMBL" id="MDO6454076.1"/>
    </source>
</evidence>
<dbReference type="AlphaFoldDB" id="A0AAW7XI31"/>
<sequence length="295" mass="33515">MVKHTEDKTAQTIAISNNLEPKAGGIEEESLLCERWPVSNLVAILNNPADMITHYEDDFLSFHEESGKLIEALLGNVQLGMLNVRFGVGGVTTDMAQPFELSAAFLEFLWKTERPICHWIRHQASEIDIVASQGRAYAIADAACEVQNITGMSRKEAISNQCYSSYLRQIYLRAFNLYGVFPLKKEELGLKGIDPIAHVSKGRSFDPSACNGPQLEMYAREHFFNFSIDFEVFSILKNLPYRFSLPEQLQTRDWKKVIQIELTSSWMRGESGQWLEAALETLNRYDINQTKQHTG</sequence>
<dbReference type="EMBL" id="JAUOPG010000006">
    <property type="protein sequence ID" value="MDO6454076.1"/>
    <property type="molecule type" value="Genomic_DNA"/>
</dbReference>
<accession>A0AAW7XI31</accession>
<evidence type="ECO:0000313" key="3">
    <source>
        <dbReference type="Proteomes" id="UP001169862"/>
    </source>
</evidence>
<proteinExistence type="predicted"/>
<dbReference type="RefSeq" id="WP_277252605.1">
    <property type="nucleotide sequence ID" value="NZ_JALRCW010000062.1"/>
</dbReference>
<evidence type="ECO:0000313" key="2">
    <source>
        <dbReference type="EMBL" id="MDP2523712.1"/>
    </source>
</evidence>
<comment type="caution">
    <text evidence="1">The sequence shown here is derived from an EMBL/GenBank/DDBJ whole genome shotgun (WGS) entry which is preliminary data.</text>
</comment>